<protein>
    <recommendedName>
        <fullName evidence="1">Non-reducing end beta-L-arabinofuranosidase-like GH127 catalytic domain-containing protein</fullName>
    </recommendedName>
</protein>
<organism evidence="2">
    <name type="scientific">marine sediment metagenome</name>
    <dbReference type="NCBI Taxonomy" id="412755"/>
    <lineage>
        <taxon>unclassified sequences</taxon>
        <taxon>metagenomes</taxon>
        <taxon>ecological metagenomes</taxon>
    </lineage>
</organism>
<sequence length="197" mass="22723">MLIYTIQIGEFYYDSDLYKWLEATSYILHTHSDPNLELKANEIVDLINKSQIEDGYVNTFYSTRFLQERFTNLYIMHELYCAGHLIQAAVAHNIATGKETLLNVAIKFADLLVKTFLGGKRKGVPGHEEIELALIELYRLTNKSSYLELAEEFINRRGKISNFKTYVLNQYLNMGQITKLAKKKNDVAIKTLIFEIG</sequence>
<dbReference type="InterPro" id="IPR012878">
    <property type="entry name" value="Beta-AFase-like_GH127_cat"/>
</dbReference>
<proteinExistence type="predicted"/>
<dbReference type="InterPro" id="IPR049174">
    <property type="entry name" value="Beta-AFase-like"/>
</dbReference>
<accession>X1SRS8</accession>
<evidence type="ECO:0000313" key="2">
    <source>
        <dbReference type="EMBL" id="GAI95643.1"/>
    </source>
</evidence>
<dbReference type="PANTHER" id="PTHR43465">
    <property type="entry name" value="DUF1680 DOMAIN PROTEIN (AFU_ORTHOLOGUE AFUA_1G08910)"/>
    <property type="match status" value="1"/>
</dbReference>
<dbReference type="PANTHER" id="PTHR43465:SF2">
    <property type="entry name" value="DUF1680 DOMAIN PROTEIN (AFU_ORTHOLOGUE AFUA_1G08910)"/>
    <property type="match status" value="1"/>
</dbReference>
<gene>
    <name evidence="2" type="ORF">S12H4_36993</name>
</gene>
<dbReference type="EMBL" id="BARW01022105">
    <property type="protein sequence ID" value="GAI95643.1"/>
    <property type="molecule type" value="Genomic_DNA"/>
</dbReference>
<dbReference type="Pfam" id="PF07944">
    <property type="entry name" value="Beta-AFase-like_GH127_cat"/>
    <property type="match status" value="1"/>
</dbReference>
<dbReference type="GO" id="GO:0005975">
    <property type="term" value="P:carbohydrate metabolic process"/>
    <property type="evidence" value="ECO:0007669"/>
    <property type="project" value="InterPro"/>
</dbReference>
<comment type="caution">
    <text evidence="2">The sequence shown here is derived from an EMBL/GenBank/DDBJ whole genome shotgun (WGS) entry which is preliminary data.</text>
</comment>
<dbReference type="SUPFAM" id="SSF48208">
    <property type="entry name" value="Six-hairpin glycosidases"/>
    <property type="match status" value="1"/>
</dbReference>
<dbReference type="AlphaFoldDB" id="X1SRS8"/>
<reference evidence="2" key="1">
    <citation type="journal article" date="2014" name="Front. Microbiol.">
        <title>High frequency of phylogenetically diverse reductive dehalogenase-homologous genes in deep subseafloor sedimentary metagenomes.</title>
        <authorList>
            <person name="Kawai M."/>
            <person name="Futagami T."/>
            <person name="Toyoda A."/>
            <person name="Takaki Y."/>
            <person name="Nishi S."/>
            <person name="Hori S."/>
            <person name="Arai W."/>
            <person name="Tsubouchi T."/>
            <person name="Morono Y."/>
            <person name="Uchiyama I."/>
            <person name="Ito T."/>
            <person name="Fujiyama A."/>
            <person name="Inagaki F."/>
            <person name="Takami H."/>
        </authorList>
    </citation>
    <scope>NUCLEOTIDE SEQUENCE</scope>
    <source>
        <strain evidence="2">Expedition CK06-06</strain>
    </source>
</reference>
<evidence type="ECO:0000259" key="1">
    <source>
        <dbReference type="Pfam" id="PF07944"/>
    </source>
</evidence>
<dbReference type="InterPro" id="IPR008928">
    <property type="entry name" value="6-hairpin_glycosidase_sf"/>
</dbReference>
<name>X1SRS8_9ZZZZ</name>
<feature type="domain" description="Non-reducing end beta-L-arabinofuranosidase-like GH127 catalytic" evidence="1">
    <location>
        <begin position="13"/>
        <end position="159"/>
    </location>
</feature>